<sequence length="63" mass="6815">MKSFTAALAVLCVAAFCYQGSSSPDAVHLSSPCCLQYSNKEIPKKLVKAYEYTNSHCPQPGVM</sequence>
<dbReference type="AlphaFoldDB" id="A0A7K7WMQ8"/>
<reference evidence="4 5" key="1">
    <citation type="submission" date="2019-09" db="EMBL/GenBank/DDBJ databases">
        <title>Bird 10,000 Genomes (B10K) Project - Family phase.</title>
        <authorList>
            <person name="Zhang G."/>
        </authorList>
    </citation>
    <scope>NUCLEOTIDE SEQUENCE [LARGE SCALE GENOMIC DNA]</scope>
    <source>
        <strain evidence="4">B10K-MSB-01</strain>
    </source>
</reference>
<dbReference type="Proteomes" id="UP000531559">
    <property type="component" value="Unassembled WGS sequence"/>
</dbReference>
<evidence type="ECO:0000313" key="4">
    <source>
        <dbReference type="EMBL" id="NXA54605.1"/>
    </source>
</evidence>
<comment type="caution">
    <text evidence="4">The sequence shown here is derived from an EMBL/GenBank/DDBJ whole genome shotgun (WGS) entry which is preliminary data.</text>
</comment>
<dbReference type="EMBL" id="VZSV01000232">
    <property type="protein sequence ID" value="NXA54605.1"/>
    <property type="molecule type" value="Genomic_DNA"/>
</dbReference>
<dbReference type="InterPro" id="IPR036048">
    <property type="entry name" value="Interleukin_8-like_sf"/>
</dbReference>
<dbReference type="GO" id="GO:0006955">
    <property type="term" value="P:immune response"/>
    <property type="evidence" value="ECO:0007669"/>
    <property type="project" value="InterPro"/>
</dbReference>
<feature type="non-terminal residue" evidence="4">
    <location>
        <position position="63"/>
    </location>
</feature>
<dbReference type="OrthoDB" id="9930747at2759"/>
<evidence type="ECO:0000256" key="1">
    <source>
        <dbReference type="ARBA" id="ARBA00022514"/>
    </source>
</evidence>
<keyword evidence="1" id="KW-0202">Cytokine</keyword>
<organism evidence="4 5">
    <name type="scientific">Nothocercus julius</name>
    <dbReference type="NCBI Taxonomy" id="2585813"/>
    <lineage>
        <taxon>Eukaryota</taxon>
        <taxon>Metazoa</taxon>
        <taxon>Chordata</taxon>
        <taxon>Craniata</taxon>
        <taxon>Vertebrata</taxon>
        <taxon>Euteleostomi</taxon>
        <taxon>Archelosauria</taxon>
        <taxon>Archosauria</taxon>
        <taxon>Dinosauria</taxon>
        <taxon>Saurischia</taxon>
        <taxon>Theropoda</taxon>
        <taxon>Coelurosauria</taxon>
        <taxon>Aves</taxon>
        <taxon>Palaeognathae</taxon>
        <taxon>Tinamiformes</taxon>
        <taxon>Tinamidae</taxon>
        <taxon>Nothocercus</taxon>
    </lineage>
</organism>
<feature type="signal peptide" evidence="2">
    <location>
        <begin position="1"/>
        <end position="22"/>
    </location>
</feature>
<dbReference type="InterPro" id="IPR001811">
    <property type="entry name" value="Chemokine_IL8-like_dom"/>
</dbReference>
<feature type="non-terminal residue" evidence="4">
    <location>
        <position position="1"/>
    </location>
</feature>
<protein>
    <submittedName>
        <fullName evidence="4">CL3L1 protein</fullName>
    </submittedName>
</protein>
<dbReference type="SUPFAM" id="SSF54117">
    <property type="entry name" value="Interleukin 8-like chemokines"/>
    <property type="match status" value="1"/>
</dbReference>
<feature type="chain" id="PRO_5029772713" evidence="2">
    <location>
        <begin position="23"/>
        <end position="63"/>
    </location>
</feature>
<evidence type="ECO:0000256" key="2">
    <source>
        <dbReference type="SAM" id="SignalP"/>
    </source>
</evidence>
<dbReference type="GO" id="GO:0008009">
    <property type="term" value="F:chemokine activity"/>
    <property type="evidence" value="ECO:0007669"/>
    <property type="project" value="InterPro"/>
</dbReference>
<accession>A0A7K7WMQ8</accession>
<proteinExistence type="predicted"/>
<dbReference type="Gene3D" id="2.40.50.40">
    <property type="match status" value="1"/>
</dbReference>
<keyword evidence="2" id="KW-0732">Signal</keyword>
<evidence type="ECO:0000259" key="3">
    <source>
        <dbReference type="Pfam" id="PF00048"/>
    </source>
</evidence>
<evidence type="ECO:0000313" key="5">
    <source>
        <dbReference type="Proteomes" id="UP000531559"/>
    </source>
</evidence>
<keyword evidence="5" id="KW-1185">Reference proteome</keyword>
<dbReference type="GO" id="GO:0005615">
    <property type="term" value="C:extracellular space"/>
    <property type="evidence" value="ECO:0007669"/>
    <property type="project" value="UniProtKB-KW"/>
</dbReference>
<name>A0A7K7WMQ8_9AVES</name>
<feature type="domain" description="Chemokine interleukin-8-like" evidence="3">
    <location>
        <begin position="32"/>
        <end position="62"/>
    </location>
</feature>
<gene>
    <name evidence="4" type="primary">Ccl3l1</name>
    <name evidence="4" type="ORF">NOTJUL_R14484</name>
</gene>
<dbReference type="Pfam" id="PF00048">
    <property type="entry name" value="IL8"/>
    <property type="match status" value="1"/>
</dbReference>